<dbReference type="Proteomes" id="UP000606974">
    <property type="component" value="Unassembled WGS sequence"/>
</dbReference>
<reference evidence="1" key="1">
    <citation type="submission" date="2020-02" db="EMBL/GenBank/DDBJ databases">
        <authorList>
            <person name="Palmer J.M."/>
        </authorList>
    </citation>
    <scope>NUCLEOTIDE SEQUENCE</scope>
    <source>
        <strain evidence="1">EPUS1.4</strain>
        <tissue evidence="1">Thallus</tissue>
    </source>
</reference>
<organism evidence="1 2">
    <name type="scientific">Endocarpon pusillum</name>
    <dbReference type="NCBI Taxonomy" id="364733"/>
    <lineage>
        <taxon>Eukaryota</taxon>
        <taxon>Fungi</taxon>
        <taxon>Dikarya</taxon>
        <taxon>Ascomycota</taxon>
        <taxon>Pezizomycotina</taxon>
        <taxon>Eurotiomycetes</taxon>
        <taxon>Chaetothyriomycetidae</taxon>
        <taxon>Verrucariales</taxon>
        <taxon>Verrucariaceae</taxon>
        <taxon>Endocarpon</taxon>
    </lineage>
</organism>
<name>A0A8H7ARB2_9EURO</name>
<evidence type="ECO:0000313" key="2">
    <source>
        <dbReference type="Proteomes" id="UP000606974"/>
    </source>
</evidence>
<protein>
    <submittedName>
        <fullName evidence="1">Uncharacterized protein</fullName>
    </submittedName>
</protein>
<evidence type="ECO:0000313" key="1">
    <source>
        <dbReference type="EMBL" id="KAF7511611.1"/>
    </source>
</evidence>
<keyword evidence="2" id="KW-1185">Reference proteome</keyword>
<accession>A0A8H7ARB2</accession>
<dbReference type="EMBL" id="JAACFV010000018">
    <property type="protein sequence ID" value="KAF7511611.1"/>
    <property type="molecule type" value="Genomic_DNA"/>
</dbReference>
<comment type="caution">
    <text evidence="1">The sequence shown here is derived from an EMBL/GenBank/DDBJ whole genome shotgun (WGS) entry which is preliminary data.</text>
</comment>
<proteinExistence type="predicted"/>
<dbReference type="AlphaFoldDB" id="A0A8H7ARB2"/>
<sequence>MNRGDSDLFFQVNSELLITPNSISTKDFAQTFVNTHNGEVSTTYPRMRLRNFGETDDPNSWELVPLEADNRQPSLAAPCRYLLRTPFFTASELWKEWYRATWGYLDRYYIVDGFNGMFAPLSILVSTDRRALDFKRIVQALMHFNQLWPKIFGDDNKDSEQAEPQTCVSEPYISCHPNYWCAVPPNGRVFFYIRRESETGQRSTVWIQFVLTFVRAAVASPSLALTESYPVTLVGLNDFMNRGSPRPDGEPPLPFLL</sequence>
<gene>
    <name evidence="1" type="ORF">GJ744_003774</name>
</gene>
<dbReference type="OrthoDB" id="10317623at2759"/>